<dbReference type="OrthoDB" id="291826at2"/>
<proteinExistence type="predicted"/>
<keyword evidence="1" id="KW-0812">Transmembrane</keyword>
<reference evidence="2 3" key="1">
    <citation type="submission" date="2019-02" db="EMBL/GenBank/DDBJ databases">
        <title>Deep-cultivation of Planctomycetes and their phenomic and genomic characterization uncovers novel biology.</title>
        <authorList>
            <person name="Wiegand S."/>
            <person name="Jogler M."/>
            <person name="Boedeker C."/>
            <person name="Pinto D."/>
            <person name="Vollmers J."/>
            <person name="Rivas-Marin E."/>
            <person name="Kohn T."/>
            <person name="Peeters S.H."/>
            <person name="Heuer A."/>
            <person name="Rast P."/>
            <person name="Oberbeckmann S."/>
            <person name="Bunk B."/>
            <person name="Jeske O."/>
            <person name="Meyerdierks A."/>
            <person name="Storesund J.E."/>
            <person name="Kallscheuer N."/>
            <person name="Luecker S."/>
            <person name="Lage O.M."/>
            <person name="Pohl T."/>
            <person name="Merkel B.J."/>
            <person name="Hornburger P."/>
            <person name="Mueller R.-W."/>
            <person name="Bruemmer F."/>
            <person name="Labrenz M."/>
            <person name="Spormann A.M."/>
            <person name="Op den Camp H."/>
            <person name="Overmann J."/>
            <person name="Amann R."/>
            <person name="Jetten M.S.M."/>
            <person name="Mascher T."/>
            <person name="Medema M.H."/>
            <person name="Devos D.P."/>
            <person name="Kaster A.-K."/>
            <person name="Ovreas L."/>
            <person name="Rohde M."/>
            <person name="Galperin M.Y."/>
            <person name="Jogler C."/>
        </authorList>
    </citation>
    <scope>NUCLEOTIDE SEQUENCE [LARGE SCALE GENOMIC DNA]</scope>
    <source>
        <strain evidence="2 3">ETA_A1</strain>
    </source>
</reference>
<evidence type="ECO:0000313" key="2">
    <source>
        <dbReference type="EMBL" id="QDU19270.1"/>
    </source>
</evidence>
<organism evidence="2 3">
    <name type="scientific">Urbifossiella limnaea</name>
    <dbReference type="NCBI Taxonomy" id="2528023"/>
    <lineage>
        <taxon>Bacteria</taxon>
        <taxon>Pseudomonadati</taxon>
        <taxon>Planctomycetota</taxon>
        <taxon>Planctomycetia</taxon>
        <taxon>Gemmatales</taxon>
        <taxon>Gemmataceae</taxon>
        <taxon>Urbifossiella</taxon>
    </lineage>
</organism>
<evidence type="ECO:0000256" key="1">
    <source>
        <dbReference type="SAM" id="Phobius"/>
    </source>
</evidence>
<keyword evidence="3" id="KW-1185">Reference proteome</keyword>
<dbReference type="KEGG" id="uli:ETAA1_11760"/>
<keyword evidence="1" id="KW-0472">Membrane</keyword>
<gene>
    <name evidence="2" type="ORF">ETAA1_11760</name>
</gene>
<dbReference type="RefSeq" id="WP_145235141.1">
    <property type="nucleotide sequence ID" value="NZ_CP036273.1"/>
</dbReference>
<name>A0A517XP34_9BACT</name>
<protein>
    <recommendedName>
        <fullName evidence="4">DUF2092 domain-containing protein</fullName>
    </recommendedName>
</protein>
<dbReference type="Proteomes" id="UP000319576">
    <property type="component" value="Chromosome"/>
</dbReference>
<evidence type="ECO:0000313" key="3">
    <source>
        <dbReference type="Proteomes" id="UP000319576"/>
    </source>
</evidence>
<evidence type="ECO:0008006" key="4">
    <source>
        <dbReference type="Google" id="ProtNLM"/>
    </source>
</evidence>
<feature type="transmembrane region" description="Helical" evidence="1">
    <location>
        <begin position="48"/>
        <end position="68"/>
    </location>
</feature>
<dbReference type="AlphaFoldDB" id="A0A517XP34"/>
<sequence>MTDPLDRAAAEVRDTPVPPVPSDLAAATVAALAAAEGTLATRRRRMKLLRTVGATAALAAAVTLVVVLGSGSPASALEAALDKARNARSVKFVSVLHVKHPEMTPQTTTVYWQGAKVRFEQGDHVRVADYAANCGVFLYPAVKYAWRLKNVAKMEPPLAQYERFVASRGAKDGTDDVRGVKADRYRLKVDRKDDPQDVRLWVDPRTGWPVKLEATGTVQMPDGTGKDTPAPYTLTDDRYEWDAPLDAKLFEVEVPAGWEAGDVPPELRPRKE</sequence>
<dbReference type="EMBL" id="CP036273">
    <property type="protein sequence ID" value="QDU19270.1"/>
    <property type="molecule type" value="Genomic_DNA"/>
</dbReference>
<accession>A0A517XP34</accession>
<keyword evidence="1" id="KW-1133">Transmembrane helix</keyword>